<proteinExistence type="predicted"/>
<evidence type="ECO:0000313" key="1">
    <source>
        <dbReference type="EMBL" id="GBN39621.1"/>
    </source>
</evidence>
<sequence>NTMAILGINIAVLNHGPKRERHQRQRLISKLPRLASGKTFGPVKFRVNQARIHNRFSVGCDLAKTLPPGNRGL</sequence>
<protein>
    <submittedName>
        <fullName evidence="1">Uncharacterized protein</fullName>
    </submittedName>
</protein>
<dbReference type="AlphaFoldDB" id="A0A4Y2NJY9"/>
<dbReference type="Proteomes" id="UP000499080">
    <property type="component" value="Unassembled WGS sequence"/>
</dbReference>
<gene>
    <name evidence="1" type="ORF">AVEN_236195_1</name>
</gene>
<accession>A0A4Y2NJY9</accession>
<name>A0A4Y2NJY9_ARAVE</name>
<dbReference type="EMBL" id="BGPR01210080">
    <property type="protein sequence ID" value="GBN39621.1"/>
    <property type="molecule type" value="Genomic_DNA"/>
</dbReference>
<reference evidence="1 2" key="1">
    <citation type="journal article" date="2019" name="Sci. Rep.">
        <title>Orb-weaving spider Araneus ventricosus genome elucidates the spidroin gene catalogue.</title>
        <authorList>
            <person name="Kono N."/>
            <person name="Nakamura H."/>
            <person name="Ohtoshi R."/>
            <person name="Moran D.A.P."/>
            <person name="Shinohara A."/>
            <person name="Yoshida Y."/>
            <person name="Fujiwara M."/>
            <person name="Mori M."/>
            <person name="Tomita M."/>
            <person name="Arakawa K."/>
        </authorList>
    </citation>
    <scope>NUCLEOTIDE SEQUENCE [LARGE SCALE GENOMIC DNA]</scope>
</reference>
<keyword evidence="2" id="KW-1185">Reference proteome</keyword>
<organism evidence="1 2">
    <name type="scientific">Araneus ventricosus</name>
    <name type="common">Orbweaver spider</name>
    <name type="synonym">Epeira ventricosa</name>
    <dbReference type="NCBI Taxonomy" id="182803"/>
    <lineage>
        <taxon>Eukaryota</taxon>
        <taxon>Metazoa</taxon>
        <taxon>Ecdysozoa</taxon>
        <taxon>Arthropoda</taxon>
        <taxon>Chelicerata</taxon>
        <taxon>Arachnida</taxon>
        <taxon>Araneae</taxon>
        <taxon>Araneomorphae</taxon>
        <taxon>Entelegynae</taxon>
        <taxon>Araneoidea</taxon>
        <taxon>Araneidae</taxon>
        <taxon>Araneus</taxon>
    </lineage>
</organism>
<feature type="non-terminal residue" evidence="1">
    <location>
        <position position="1"/>
    </location>
</feature>
<comment type="caution">
    <text evidence="1">The sequence shown here is derived from an EMBL/GenBank/DDBJ whole genome shotgun (WGS) entry which is preliminary data.</text>
</comment>
<evidence type="ECO:0000313" key="2">
    <source>
        <dbReference type="Proteomes" id="UP000499080"/>
    </source>
</evidence>